<evidence type="ECO:0000256" key="7">
    <source>
        <dbReference type="SAM" id="SignalP"/>
    </source>
</evidence>
<dbReference type="Gene3D" id="3.60.130.10">
    <property type="entry name" value="Clavaminate synthase-like"/>
    <property type="match status" value="1"/>
</dbReference>
<dbReference type="Gene3D" id="3.30.2020.30">
    <property type="match status" value="1"/>
</dbReference>
<comment type="cofactor">
    <cofactor evidence="1">
        <name>Fe(2+)</name>
        <dbReference type="ChEBI" id="CHEBI:29033"/>
    </cofactor>
</comment>
<evidence type="ECO:0000256" key="3">
    <source>
        <dbReference type="ARBA" id="ARBA00022723"/>
    </source>
</evidence>
<evidence type="ECO:0000313" key="10">
    <source>
        <dbReference type="EMBL" id="CAJ1384302.1"/>
    </source>
</evidence>
<dbReference type="Proteomes" id="UP001178507">
    <property type="component" value="Unassembled WGS sequence"/>
</dbReference>
<reference evidence="10" key="1">
    <citation type="submission" date="2023-08" db="EMBL/GenBank/DDBJ databases">
        <authorList>
            <person name="Chen Y."/>
            <person name="Shah S."/>
            <person name="Dougan E. K."/>
            <person name="Thang M."/>
            <person name="Chan C."/>
        </authorList>
    </citation>
    <scope>NUCLEOTIDE SEQUENCE</scope>
</reference>
<keyword evidence="7" id="KW-0732">Signal</keyword>
<keyword evidence="11" id="KW-1185">Reference proteome</keyword>
<dbReference type="GO" id="GO:0045329">
    <property type="term" value="P:carnitine biosynthetic process"/>
    <property type="evidence" value="ECO:0007669"/>
    <property type="project" value="TreeGrafter"/>
</dbReference>
<gene>
    <name evidence="10" type="ORF">EVOR1521_LOCUS11197</name>
</gene>
<comment type="similarity">
    <text evidence="2">Belongs to the gamma-BBH/TMLD family.</text>
</comment>
<feature type="chain" id="PRO_5041449622" description="Gamma-butyrobetaine dioxygenase" evidence="7">
    <location>
        <begin position="16"/>
        <end position="409"/>
    </location>
</feature>
<proteinExistence type="inferred from homology"/>
<feature type="domain" description="TauD/TfdA-like" evidence="8">
    <location>
        <begin position="146"/>
        <end position="389"/>
    </location>
</feature>
<organism evidence="10 11">
    <name type="scientific">Effrenium voratum</name>
    <dbReference type="NCBI Taxonomy" id="2562239"/>
    <lineage>
        <taxon>Eukaryota</taxon>
        <taxon>Sar</taxon>
        <taxon>Alveolata</taxon>
        <taxon>Dinophyceae</taxon>
        <taxon>Suessiales</taxon>
        <taxon>Symbiodiniaceae</taxon>
        <taxon>Effrenium</taxon>
    </lineage>
</organism>
<dbReference type="Pfam" id="PF06155">
    <property type="entry name" value="GBBH-like_N"/>
    <property type="match status" value="1"/>
</dbReference>
<keyword evidence="6" id="KW-0408">Iron</keyword>
<keyword evidence="4" id="KW-0223">Dioxygenase</keyword>
<comment type="caution">
    <text evidence="10">The sequence shown here is derived from an EMBL/GenBank/DDBJ whole genome shotgun (WGS) entry which is preliminary data.</text>
</comment>
<dbReference type="InterPro" id="IPR038492">
    <property type="entry name" value="GBBH-like_N_sf"/>
</dbReference>
<dbReference type="InterPro" id="IPR042098">
    <property type="entry name" value="TauD-like_sf"/>
</dbReference>
<feature type="domain" description="Gamma-butyrobetaine hydroxylase-like N-terminal" evidence="9">
    <location>
        <begin position="31"/>
        <end position="100"/>
    </location>
</feature>
<sequence length="409" mass="46247">MISMLSFLLPRMLLAMPAVDLSQSSLQLSLDGHKFHLDPYWLRERCLSQLSVDLSTLQPLLNPHELPMDMTFENASILGNDTLQVAFTDGHTSKYQLKTLLAELTDFRSNPIQPAQYERPRPSLWSGDLQLTSYNHHDIITNEEVRLNLTEMLLTKGVALVKKIPKEHGIVTAFAKNMSTLRTTDWGPFFNVRVTPDTAGKTAKQDLAYTGKAIGLHTDNPYRDPTPDFQLLHALEHCSCNGKAPCDGCSVLNYIVDGFYIAELLRNESQESYDLLSSIPVRFENNGGDGTSALVTMFPHLELSHDKKEIQAVRFSAKSGQYAPALSPEMAAKFYQARRRFSELAHQPEHALTMQFEPGDILVFDNRRVLHARSHIPANDAARWVQGCYMDRDGLWYAFERLRRIVRGA</sequence>
<dbReference type="PANTHER" id="PTHR10696">
    <property type="entry name" value="GAMMA-BUTYROBETAINE HYDROXYLASE-RELATED"/>
    <property type="match status" value="1"/>
</dbReference>
<dbReference type="GO" id="GO:0005739">
    <property type="term" value="C:mitochondrion"/>
    <property type="evidence" value="ECO:0007669"/>
    <property type="project" value="TreeGrafter"/>
</dbReference>
<dbReference type="InterPro" id="IPR003819">
    <property type="entry name" value="TauD/TfdA-like"/>
</dbReference>
<dbReference type="PANTHER" id="PTHR10696:SF25">
    <property type="entry name" value="OXIDOREDUCTASE AIM17-RELATED"/>
    <property type="match status" value="1"/>
</dbReference>
<evidence type="ECO:0000256" key="4">
    <source>
        <dbReference type="ARBA" id="ARBA00022964"/>
    </source>
</evidence>
<evidence type="ECO:0000256" key="5">
    <source>
        <dbReference type="ARBA" id="ARBA00023002"/>
    </source>
</evidence>
<keyword evidence="5" id="KW-0560">Oxidoreductase</keyword>
<dbReference type="GO" id="GO:0046872">
    <property type="term" value="F:metal ion binding"/>
    <property type="evidence" value="ECO:0007669"/>
    <property type="project" value="UniProtKB-KW"/>
</dbReference>
<dbReference type="GO" id="GO:0016706">
    <property type="term" value="F:2-oxoglutarate-dependent dioxygenase activity"/>
    <property type="evidence" value="ECO:0007669"/>
    <property type="project" value="UniProtKB-ARBA"/>
</dbReference>
<dbReference type="InterPro" id="IPR010376">
    <property type="entry name" value="GBBH-like_N"/>
</dbReference>
<dbReference type="InterPro" id="IPR050411">
    <property type="entry name" value="AlphaKG_dependent_hydroxylases"/>
</dbReference>
<name>A0AA36MUH3_9DINO</name>
<evidence type="ECO:0000259" key="8">
    <source>
        <dbReference type="Pfam" id="PF02668"/>
    </source>
</evidence>
<dbReference type="AlphaFoldDB" id="A0AA36MUH3"/>
<keyword evidence="3" id="KW-0479">Metal-binding</keyword>
<evidence type="ECO:0000256" key="2">
    <source>
        <dbReference type="ARBA" id="ARBA00008654"/>
    </source>
</evidence>
<evidence type="ECO:0000259" key="9">
    <source>
        <dbReference type="Pfam" id="PF06155"/>
    </source>
</evidence>
<feature type="signal peptide" evidence="7">
    <location>
        <begin position="1"/>
        <end position="15"/>
    </location>
</feature>
<dbReference type="EMBL" id="CAUJNA010001112">
    <property type="protein sequence ID" value="CAJ1384302.1"/>
    <property type="molecule type" value="Genomic_DNA"/>
</dbReference>
<dbReference type="Pfam" id="PF02668">
    <property type="entry name" value="TauD"/>
    <property type="match status" value="1"/>
</dbReference>
<evidence type="ECO:0000256" key="1">
    <source>
        <dbReference type="ARBA" id="ARBA00001954"/>
    </source>
</evidence>
<evidence type="ECO:0000313" key="11">
    <source>
        <dbReference type="Proteomes" id="UP001178507"/>
    </source>
</evidence>
<evidence type="ECO:0008006" key="12">
    <source>
        <dbReference type="Google" id="ProtNLM"/>
    </source>
</evidence>
<accession>A0AA36MUH3</accession>
<dbReference type="SUPFAM" id="SSF51197">
    <property type="entry name" value="Clavaminate synthase-like"/>
    <property type="match status" value="1"/>
</dbReference>
<evidence type="ECO:0000256" key="6">
    <source>
        <dbReference type="ARBA" id="ARBA00023004"/>
    </source>
</evidence>
<protein>
    <recommendedName>
        <fullName evidence="12">Gamma-butyrobetaine dioxygenase</fullName>
    </recommendedName>
</protein>